<evidence type="ECO:0000259" key="9">
    <source>
        <dbReference type="PROSITE" id="PS50253"/>
    </source>
</evidence>
<dbReference type="PANTHER" id="PTHR11403:SF2">
    <property type="entry name" value="CYTOCHROME BO(3) UBIQUINOL OXIDASE SUBUNIT 3"/>
    <property type="match status" value="1"/>
</dbReference>
<keyword evidence="6 8" id="KW-0472">Membrane</keyword>
<evidence type="ECO:0000313" key="10">
    <source>
        <dbReference type="EMBL" id="OGF57169.1"/>
    </source>
</evidence>
<feature type="transmembrane region" description="Helical" evidence="8">
    <location>
        <begin position="163"/>
        <end position="190"/>
    </location>
</feature>
<reference evidence="10 11" key="1">
    <citation type="journal article" date="2016" name="Nat. Commun.">
        <title>Thousands of microbial genomes shed light on interconnected biogeochemical processes in an aquifer system.</title>
        <authorList>
            <person name="Anantharaman K."/>
            <person name="Brown C.T."/>
            <person name="Hug L.A."/>
            <person name="Sharon I."/>
            <person name="Castelle C.J."/>
            <person name="Probst A.J."/>
            <person name="Thomas B.C."/>
            <person name="Singh A."/>
            <person name="Wilkins M.J."/>
            <person name="Karaoz U."/>
            <person name="Brodie E.L."/>
            <person name="Williams K.H."/>
            <person name="Hubbard S.S."/>
            <person name="Banfield J.F."/>
        </authorList>
    </citation>
    <scope>NUCLEOTIDE SEQUENCE [LARGE SCALE GENOMIC DNA]</scope>
    <source>
        <strain evidence="11">RBG_16_55_9</strain>
    </source>
</reference>
<keyword evidence="5 8" id="KW-1133">Transmembrane helix</keyword>
<comment type="similarity">
    <text evidence="2 7">Belongs to the cytochrome c oxidase subunit 3 family.</text>
</comment>
<dbReference type="SUPFAM" id="SSF81452">
    <property type="entry name" value="Cytochrome c oxidase subunit III-like"/>
    <property type="match status" value="1"/>
</dbReference>
<feature type="domain" description="Heme-copper oxidase subunit III family profile" evidence="9">
    <location>
        <begin position="42"/>
        <end position="230"/>
    </location>
</feature>
<evidence type="ECO:0000256" key="4">
    <source>
        <dbReference type="ARBA" id="ARBA00022692"/>
    </source>
</evidence>
<evidence type="ECO:0000256" key="1">
    <source>
        <dbReference type="ARBA" id="ARBA00004651"/>
    </source>
</evidence>
<dbReference type="Gene3D" id="1.20.120.80">
    <property type="entry name" value="Cytochrome c oxidase, subunit III, four-helix bundle"/>
    <property type="match status" value="1"/>
</dbReference>
<dbReference type="PROSITE" id="PS50253">
    <property type="entry name" value="COX3"/>
    <property type="match status" value="1"/>
</dbReference>
<keyword evidence="3" id="KW-1003">Cell membrane</keyword>
<dbReference type="InterPro" id="IPR000298">
    <property type="entry name" value="Cyt_c_oxidase-like_su3"/>
</dbReference>
<feature type="transmembrane region" description="Helical" evidence="8">
    <location>
        <begin position="43"/>
        <end position="67"/>
    </location>
</feature>
<evidence type="ECO:0000256" key="6">
    <source>
        <dbReference type="ARBA" id="ARBA00023136"/>
    </source>
</evidence>
<dbReference type="InterPro" id="IPR035973">
    <property type="entry name" value="Cyt_c_oxidase_su3-like_sf"/>
</dbReference>
<dbReference type="AlphaFoldDB" id="A0A1F5V174"/>
<comment type="subcellular location">
    <subcellularLocation>
        <location evidence="1 7">Cell membrane</location>
        <topology evidence="1 7">Multi-pass membrane protein</topology>
    </subcellularLocation>
</comment>
<dbReference type="GO" id="GO:0005886">
    <property type="term" value="C:plasma membrane"/>
    <property type="evidence" value="ECO:0007669"/>
    <property type="project" value="UniProtKB-SubCell"/>
</dbReference>
<feature type="transmembrane region" description="Helical" evidence="8">
    <location>
        <begin position="211"/>
        <end position="229"/>
    </location>
</feature>
<evidence type="ECO:0000256" key="8">
    <source>
        <dbReference type="SAM" id="Phobius"/>
    </source>
</evidence>
<dbReference type="InterPro" id="IPR013833">
    <property type="entry name" value="Cyt_c_oxidase_su3_a-hlx"/>
</dbReference>
<sequence length="230" mass="25161">MEHKTQTSLVEKEPGSTGLRGMIADWLSDQVTFRVPWSKAMMWIFLVGDAFVFGTLLSGYGAARMAAGAPWPNTGEVFALHVGGSEIPLLLVGFMTLILLSSGGTMALAVAYGFRHDRRKAALFTALTALLGALFVGFQGIEWTNLIQEGARPWTNPWGVPQFGASFFTLTGFHGLHVTIGVFLLAIVALRAARGAYDKKGDYLGVELVGLYWGFVDLVWVFLFPLFYLF</sequence>
<dbReference type="PANTHER" id="PTHR11403">
    <property type="entry name" value="CYTOCHROME C OXIDASE SUBUNIT III"/>
    <property type="match status" value="1"/>
</dbReference>
<dbReference type="GO" id="GO:0019646">
    <property type="term" value="P:aerobic electron transport chain"/>
    <property type="evidence" value="ECO:0007669"/>
    <property type="project" value="InterPro"/>
</dbReference>
<dbReference type="EMBL" id="MFGX01000017">
    <property type="protein sequence ID" value="OGF57169.1"/>
    <property type="molecule type" value="Genomic_DNA"/>
</dbReference>
<accession>A0A1F5V174</accession>
<organism evidence="10 11">
    <name type="scientific">Fraserbacteria sp. (strain RBG_16_55_9)</name>
    <dbReference type="NCBI Taxonomy" id="1817864"/>
    <lineage>
        <taxon>Bacteria</taxon>
        <taxon>Candidatus Fraseribacteriota</taxon>
    </lineage>
</organism>
<gene>
    <name evidence="10" type="ORF">A2Z21_03165</name>
</gene>
<dbReference type="InterPro" id="IPR024791">
    <property type="entry name" value="Cyt_c/ubiquinol_Oxase_su3"/>
</dbReference>
<feature type="transmembrane region" description="Helical" evidence="8">
    <location>
        <begin position="87"/>
        <end position="114"/>
    </location>
</feature>
<evidence type="ECO:0000256" key="5">
    <source>
        <dbReference type="ARBA" id="ARBA00022989"/>
    </source>
</evidence>
<keyword evidence="4 7" id="KW-0812">Transmembrane</keyword>
<feature type="transmembrane region" description="Helical" evidence="8">
    <location>
        <begin position="121"/>
        <end position="143"/>
    </location>
</feature>
<evidence type="ECO:0000256" key="7">
    <source>
        <dbReference type="RuleBase" id="RU003376"/>
    </source>
</evidence>
<evidence type="ECO:0000256" key="2">
    <source>
        <dbReference type="ARBA" id="ARBA00010581"/>
    </source>
</evidence>
<dbReference type="Proteomes" id="UP000179157">
    <property type="component" value="Unassembled WGS sequence"/>
</dbReference>
<dbReference type="Pfam" id="PF00510">
    <property type="entry name" value="COX3"/>
    <property type="match status" value="1"/>
</dbReference>
<proteinExistence type="inferred from homology"/>
<comment type="caution">
    <text evidence="10">The sequence shown here is derived from an EMBL/GenBank/DDBJ whole genome shotgun (WGS) entry which is preliminary data.</text>
</comment>
<name>A0A1F5V174_FRAXR</name>
<dbReference type="STRING" id="1817864.A2Z21_03165"/>
<dbReference type="GO" id="GO:0004129">
    <property type="term" value="F:cytochrome-c oxidase activity"/>
    <property type="evidence" value="ECO:0007669"/>
    <property type="project" value="InterPro"/>
</dbReference>
<protein>
    <submittedName>
        <fullName evidence="10">Bb3-type cytochrome oxidase subunit IV</fullName>
    </submittedName>
</protein>
<evidence type="ECO:0000256" key="3">
    <source>
        <dbReference type="ARBA" id="ARBA00022475"/>
    </source>
</evidence>
<evidence type="ECO:0000313" key="11">
    <source>
        <dbReference type="Proteomes" id="UP000179157"/>
    </source>
</evidence>